<comment type="function">
    <text evidence="6">Has immunoglobulin-binding and hemagglutination properties, and can bind to mannose. Essential for virulence. May be involved in LPS biosynthesis or polysaccharide transport.</text>
</comment>
<proteinExistence type="inferred from homology"/>
<evidence type="ECO:0000256" key="3">
    <source>
        <dbReference type="ARBA" id="ARBA00020552"/>
    </source>
</evidence>
<protein>
    <recommendedName>
        <fullName evidence="3">Lectin-like protein BA14k</fullName>
    </recommendedName>
</protein>
<evidence type="ECO:0000256" key="5">
    <source>
        <dbReference type="ARBA" id="ARBA00022734"/>
    </source>
</evidence>
<dbReference type="InterPro" id="IPR012413">
    <property type="entry name" value="BA14K"/>
</dbReference>
<keyword evidence="4" id="KW-0472">Membrane</keyword>
<evidence type="ECO:0000256" key="2">
    <source>
        <dbReference type="ARBA" id="ARBA00010270"/>
    </source>
</evidence>
<evidence type="ECO:0000313" key="8">
    <source>
        <dbReference type="Proteomes" id="UP000436468"/>
    </source>
</evidence>
<organism evidence="7 8">
    <name type="scientific">Bradyrhizobium pachyrhizi</name>
    <dbReference type="NCBI Taxonomy" id="280333"/>
    <lineage>
        <taxon>Bacteria</taxon>
        <taxon>Pseudomonadati</taxon>
        <taxon>Pseudomonadota</taxon>
        <taxon>Alphaproteobacteria</taxon>
        <taxon>Hyphomicrobiales</taxon>
        <taxon>Nitrobacteraceae</taxon>
        <taxon>Bradyrhizobium</taxon>
    </lineage>
</organism>
<name>A0A844SQF6_9BRAD</name>
<dbReference type="AlphaFoldDB" id="A0A844SQF6"/>
<accession>A0A844SQF6</accession>
<dbReference type="Pfam" id="PF07886">
    <property type="entry name" value="BA14K"/>
    <property type="match status" value="1"/>
</dbReference>
<evidence type="ECO:0000256" key="1">
    <source>
        <dbReference type="ARBA" id="ARBA00004167"/>
    </source>
</evidence>
<evidence type="ECO:0000256" key="4">
    <source>
        <dbReference type="ARBA" id="ARBA00022475"/>
    </source>
</evidence>
<sequence>GGWHGGYHRGGGFWPGAVAGAVVGGALASGAYYGSGYGYGPGYYDDSYGYYDEPSVAVEVPSGGGASYCAQRYRSYDPASGTYLGYDGRRHPCP</sequence>
<feature type="non-terminal residue" evidence="7">
    <location>
        <position position="1"/>
    </location>
</feature>
<dbReference type="RefSeq" id="WP_198400235.1">
    <property type="nucleotide sequence ID" value="NZ_WQNF01000019.1"/>
</dbReference>
<comment type="subcellular location">
    <subcellularLocation>
        <location evidence="1">Membrane</location>
        <topology evidence="1">Single-pass membrane protein</topology>
    </subcellularLocation>
</comment>
<dbReference type="GO" id="GO:0030246">
    <property type="term" value="F:carbohydrate binding"/>
    <property type="evidence" value="ECO:0007669"/>
    <property type="project" value="UniProtKB-KW"/>
</dbReference>
<comment type="similarity">
    <text evidence="2">Belongs to the BA14k family.</text>
</comment>
<evidence type="ECO:0000256" key="6">
    <source>
        <dbReference type="ARBA" id="ARBA00025321"/>
    </source>
</evidence>
<comment type="caution">
    <text evidence="7">The sequence shown here is derived from an EMBL/GenBank/DDBJ whole genome shotgun (WGS) entry which is preliminary data.</text>
</comment>
<keyword evidence="8" id="KW-1185">Reference proteome</keyword>
<keyword evidence="5" id="KW-0430">Lectin</keyword>
<dbReference type="Proteomes" id="UP000436468">
    <property type="component" value="Unassembled WGS sequence"/>
</dbReference>
<dbReference type="GO" id="GO:0016020">
    <property type="term" value="C:membrane"/>
    <property type="evidence" value="ECO:0007669"/>
    <property type="project" value="UniProtKB-SubCell"/>
</dbReference>
<evidence type="ECO:0000313" key="7">
    <source>
        <dbReference type="EMBL" id="MVT68347.1"/>
    </source>
</evidence>
<reference evidence="7 8" key="1">
    <citation type="submission" date="2019-12" db="EMBL/GenBank/DDBJ databases">
        <title>Draft genome sequences Bradyrhizobium cajani AMBPC1010, Bradyrhizobium pachyrhizi AMBPC1040 and Bradyrhizobium yuanmingense ALSPC3051, three plant growth promoting strains isolated from nodules of Cajanus cajan L. in Dominican Republic.</title>
        <authorList>
            <person name="Flores-Felix J.D."/>
            <person name="Araujo J."/>
            <person name="Diaz-Alcantara C."/>
            <person name="Gonzalez-Andres F."/>
            <person name="Velazquez E."/>
        </authorList>
    </citation>
    <scope>NUCLEOTIDE SEQUENCE [LARGE SCALE GENOMIC DNA]</scope>
    <source>
        <strain evidence="7 8">1040</strain>
    </source>
</reference>
<keyword evidence="4" id="KW-1003">Cell membrane</keyword>
<dbReference type="EMBL" id="WQNF01000019">
    <property type="protein sequence ID" value="MVT68347.1"/>
    <property type="molecule type" value="Genomic_DNA"/>
</dbReference>
<gene>
    <name evidence="7" type="ORF">GPL21_24940</name>
</gene>